<keyword evidence="7" id="KW-0482">Metalloprotease</keyword>
<evidence type="ECO:0000259" key="9">
    <source>
        <dbReference type="Pfam" id="PF00675"/>
    </source>
</evidence>
<evidence type="ECO:0000256" key="8">
    <source>
        <dbReference type="RuleBase" id="RU004447"/>
    </source>
</evidence>
<dbReference type="Gene3D" id="3.30.830.10">
    <property type="entry name" value="Metalloenzyme, LuxS/M16 peptidase-like"/>
    <property type="match status" value="4"/>
</dbReference>
<comment type="similarity">
    <text evidence="2 8">Belongs to the peptidase M16 family.</text>
</comment>
<dbReference type="PROSITE" id="PS00143">
    <property type="entry name" value="INSULINASE"/>
    <property type="match status" value="1"/>
</dbReference>
<dbReference type="InterPro" id="IPR011765">
    <property type="entry name" value="Pept_M16_N"/>
</dbReference>
<dbReference type="Proteomes" id="UP001209107">
    <property type="component" value="Unassembled WGS sequence"/>
</dbReference>
<keyword evidence="12" id="KW-1185">Reference proteome</keyword>
<keyword evidence="4" id="KW-0479">Metal-binding</keyword>
<evidence type="ECO:0000313" key="11">
    <source>
        <dbReference type="EMBL" id="MCW4451083.1"/>
    </source>
</evidence>
<feature type="domain" description="Peptidase M16 N-terminal" evidence="9">
    <location>
        <begin position="61"/>
        <end position="105"/>
    </location>
</feature>
<proteinExistence type="inferred from homology"/>
<feature type="domain" description="Peptidase M16 C-terminal" evidence="10">
    <location>
        <begin position="263"/>
        <end position="432"/>
    </location>
</feature>
<evidence type="ECO:0000313" key="12">
    <source>
        <dbReference type="Proteomes" id="UP001209107"/>
    </source>
</evidence>
<evidence type="ECO:0000256" key="1">
    <source>
        <dbReference type="ARBA" id="ARBA00001947"/>
    </source>
</evidence>
<keyword evidence="3" id="KW-0645">Protease</keyword>
<dbReference type="RefSeq" id="WP_265143298.1">
    <property type="nucleotide sequence ID" value="NZ_JAPCHZ010000001.1"/>
</dbReference>
<feature type="domain" description="Peptidase M16 C-terminal" evidence="10">
    <location>
        <begin position="726"/>
        <end position="877"/>
    </location>
</feature>
<dbReference type="Pfam" id="PF05193">
    <property type="entry name" value="Peptidase_M16_C"/>
    <property type="match status" value="2"/>
</dbReference>
<dbReference type="InterPro" id="IPR007863">
    <property type="entry name" value="Peptidase_M16_C"/>
</dbReference>
<evidence type="ECO:0000256" key="6">
    <source>
        <dbReference type="ARBA" id="ARBA00022833"/>
    </source>
</evidence>
<dbReference type="SUPFAM" id="SSF63411">
    <property type="entry name" value="LuxS/MPP-like metallohydrolase"/>
    <property type="match status" value="4"/>
</dbReference>
<dbReference type="EMBL" id="JAPCHZ010000001">
    <property type="protein sequence ID" value="MCW4451083.1"/>
    <property type="molecule type" value="Genomic_DNA"/>
</dbReference>
<organism evidence="11 12">
    <name type="scientific">Kaistella yananensis</name>
    <dbReference type="NCBI Taxonomy" id="2989820"/>
    <lineage>
        <taxon>Bacteria</taxon>
        <taxon>Pseudomonadati</taxon>
        <taxon>Bacteroidota</taxon>
        <taxon>Flavobacteriia</taxon>
        <taxon>Flavobacteriales</taxon>
        <taxon>Weeksellaceae</taxon>
        <taxon>Chryseobacterium group</taxon>
        <taxon>Kaistella</taxon>
    </lineage>
</organism>
<evidence type="ECO:0000256" key="2">
    <source>
        <dbReference type="ARBA" id="ARBA00007261"/>
    </source>
</evidence>
<evidence type="ECO:0000256" key="3">
    <source>
        <dbReference type="ARBA" id="ARBA00022670"/>
    </source>
</evidence>
<keyword evidence="6" id="KW-0862">Zinc</keyword>
<name>A0ABT3JJY1_9FLAO</name>
<comment type="cofactor">
    <cofactor evidence="1">
        <name>Zn(2+)</name>
        <dbReference type="ChEBI" id="CHEBI:29105"/>
    </cofactor>
</comment>
<dbReference type="InterPro" id="IPR001431">
    <property type="entry name" value="Pept_M16_Zn_BS"/>
</dbReference>
<accession>A0ABT3JJY1</accession>
<feature type="domain" description="Peptidase M16 N-terminal" evidence="9">
    <location>
        <begin position="579"/>
        <end position="676"/>
    </location>
</feature>
<evidence type="ECO:0000256" key="4">
    <source>
        <dbReference type="ARBA" id="ARBA00022723"/>
    </source>
</evidence>
<dbReference type="PANTHER" id="PTHR43690">
    <property type="entry name" value="NARDILYSIN"/>
    <property type="match status" value="1"/>
</dbReference>
<evidence type="ECO:0000256" key="5">
    <source>
        <dbReference type="ARBA" id="ARBA00022801"/>
    </source>
</evidence>
<dbReference type="Pfam" id="PF00675">
    <property type="entry name" value="Peptidase_M16"/>
    <property type="match status" value="2"/>
</dbReference>
<protein>
    <submittedName>
        <fullName evidence="11">Insulinase family protein</fullName>
    </submittedName>
</protein>
<sequence length="971" mass="111003">MKKILTTLTLIGALTMTTAQKFETKKITDKAGYTYETVLNDKNGVRIYTLKNGLKVYLAQNFDAPKIQTYIPVRTGSNNDPADNTGLAHYLEHMMFKGTSKLASADWAKEKPLLDEISRLYEQHKAEQNPEKKKEIYKKIDEVSQEASKYAIANEYDKAISSLGASGTNAHTWLDETVYKNNIPNNELEKWLKVEKERFSELVLRLFHTELEAVYEEFNRAQDNDSRLVNYELMDALFPKHPNGQQTTIGKSEHLKNPSMIAIHKYFDTYYVPNNYAMVLVGDLDFDKTIKLVDQYFGSFEYKELPMKKMITEEPMTKIVERTVKSPSASRLQLAWRTDSYGTHDARLAEIVANLLSNSGETGLIDLNINQSQKALRAFAYDSPFKTYGNFSMVIVPKNNQTLDEAKQLLLSQIELVKKGEFEEWQIPAIINDMKIRRMKSFETADGLATALYGSYINNQDWEKELSEISEYEKITKADVVKFANEFFKDNYVVIKKEKGINDKLVRVENPGITPIKLNKEAQSPFLKSILNEKSSEIKPEFIDFSKAIKTDKIAGKKASFVENKYNDIAQTYFIFPFGSDHDKELGLATQVLQYLGTNKLSAEALKEEFFKLGISHDFRTAPDQLMISLSGLEENMPKGIELLKNWLQNAKPDQKVYEENVKTILESREVAKKDKGRIMAALSNYAKFGKDSRFSDVVSEQRLKSIKSEEMTNKIKDLLAMPYEIFFYGNDFNKFKKYAKSFVEKETVKIPAKKIYPEPDTEGKVFFTNYDMVQTEMSKVAKGKPVNLKNFGKINVFNEYFGRGLSSIVFQEIRESKSLAYSAYVSYANNSELNRPDYITTYIGTQANKLPQAVSAMDELMANLPQVPAQFENAKNAALKQIASGRINRTNIFFNQLNLKKLGIDYDLRKDIYAEIEKLTLADVTNFYNAEVKPLKYNTAIIGKKENLDMAAMSKMGTFHEVSLDEIFGY</sequence>
<gene>
    <name evidence="11" type="ORF">OK344_02550</name>
</gene>
<keyword evidence="5" id="KW-0378">Hydrolase</keyword>
<dbReference type="PANTHER" id="PTHR43690:SF17">
    <property type="entry name" value="PROTEIN YHJJ"/>
    <property type="match status" value="1"/>
</dbReference>
<comment type="caution">
    <text evidence="11">The sequence shown here is derived from an EMBL/GenBank/DDBJ whole genome shotgun (WGS) entry which is preliminary data.</text>
</comment>
<evidence type="ECO:0000259" key="10">
    <source>
        <dbReference type="Pfam" id="PF05193"/>
    </source>
</evidence>
<evidence type="ECO:0000256" key="7">
    <source>
        <dbReference type="ARBA" id="ARBA00023049"/>
    </source>
</evidence>
<dbReference type="InterPro" id="IPR050626">
    <property type="entry name" value="Peptidase_M16"/>
</dbReference>
<reference evidence="11 12" key="1">
    <citation type="submission" date="2022-10" db="EMBL/GenBank/DDBJ databases">
        <title>Kaistella sp. BT-6-1-3.</title>
        <authorList>
            <person name="Ai J."/>
            <person name="Deng Z."/>
        </authorList>
    </citation>
    <scope>NUCLEOTIDE SEQUENCE [LARGE SCALE GENOMIC DNA]</scope>
    <source>
        <strain evidence="11 12">BT6-1-3</strain>
    </source>
</reference>
<dbReference type="InterPro" id="IPR011249">
    <property type="entry name" value="Metalloenz_LuxS/M16"/>
</dbReference>